<gene>
    <name evidence="2" type="ORF">PG915_23580</name>
</gene>
<evidence type="ECO:0000313" key="2">
    <source>
        <dbReference type="EMBL" id="XCD18251.1"/>
    </source>
</evidence>
<dbReference type="PROSITE" id="PS51257">
    <property type="entry name" value="PROKAR_LIPOPROTEIN"/>
    <property type="match status" value="1"/>
</dbReference>
<sequence length="801" mass="84636">MKKTILATALSGVLMLSGCGGEATQSGEPTLPTYESFITTSLAQPTKLEFILNGANATVPVPNNLLFNAVDGTIELPTDDSALSNPLAAMGQIDGWSTTASFLIPFSGQLDDATAAASVSLVKISDKMTGNPAPEKVLVFPTDYFVSVSGGNLVITPTKPLEPAAEYLVAVNDSLLDTDGEKVGMSQSYASLKSKSRPYESGDLVAPQQLTYGVEALVEGATALAGSPVSAESIVYSAWFSTQSVGATLAATKGMMALAQGSDYSYATIWKEGANPNEAAVDTIGQMTFGAGSDYATVLASDANFTKYIASTTERDQLIGLYNLTAPNTVTVSRGTVNLPYYLETGANWNTQPFESGSTSLAIINDAVTDEAELNNFSEQLVGYGINPSEFFADPASKLQDIIGYTFTKLNGSQYDTDRLVTQYAPVPVIKSIEEVNYLLFTPTDKTMKGLVIYQHGITSAKENSYFFANNLVANDYAVIAIDAPIHGDRSLDEQRSANANVLAYMNLSVLPVARDNIRQSMLDLITLRLALGTNSFAGTALEGVDLVTNPPSFIGHSLGGILGVPAVAQSNTKLESPVDVLFTFKNSSFVNAGGQIANLLLGSGAFGPVVTHNVALGGVDGYAAFAETNCGTPGTLGYEQLCLIAYENDNAANYLTLINATSQFSFAAQTVLDTADPINHASVLNTSNTPVYMAQVLGDSTVPNNVLGPNETPPTKYALRSPLAGTESLAAALSLTPLKAVDGTGTKQKPFVKFDADGRHSTYVIQQGDTDENHHKEMQAQVNYFVEFNQTDVTNTGVLE</sequence>
<feature type="domain" description="Bacterial virulence factor lipase N-terminal" evidence="1">
    <location>
        <begin position="33"/>
        <end position="264"/>
    </location>
</feature>
<dbReference type="EMBL" id="CP115921">
    <property type="protein sequence ID" value="XCD18251.1"/>
    <property type="molecule type" value="Genomic_DNA"/>
</dbReference>
<dbReference type="KEGG" id="vck:PG915_23580"/>
<proteinExistence type="predicted"/>
<dbReference type="Pfam" id="PF12262">
    <property type="entry name" value="Lipase_bact_N"/>
    <property type="match status" value="1"/>
</dbReference>
<dbReference type="RefSeq" id="WP_353499398.1">
    <property type="nucleotide sequence ID" value="NZ_CP115921.1"/>
</dbReference>
<dbReference type="InterPro" id="IPR025920">
    <property type="entry name" value="Lipase_bact_N"/>
</dbReference>
<dbReference type="NCBIfam" id="TIGR03502">
    <property type="entry name" value="lipase_Pla1_cef"/>
    <property type="match status" value="1"/>
</dbReference>
<dbReference type="InterPro" id="IPR020009">
    <property type="entry name" value="VolA/Pla-1/cef"/>
</dbReference>
<protein>
    <submittedName>
        <fullName evidence="2">VolA/Pla-1 family phospholipase</fullName>
    </submittedName>
</protein>
<dbReference type="SUPFAM" id="SSF53474">
    <property type="entry name" value="alpha/beta-Hydrolases"/>
    <property type="match status" value="1"/>
</dbReference>
<organism evidence="2">
    <name type="scientific">Vibrio chaetopteri</name>
    <dbReference type="NCBI Taxonomy" id="3016528"/>
    <lineage>
        <taxon>Bacteria</taxon>
        <taxon>Pseudomonadati</taxon>
        <taxon>Pseudomonadota</taxon>
        <taxon>Gammaproteobacteria</taxon>
        <taxon>Vibrionales</taxon>
        <taxon>Vibrionaceae</taxon>
        <taxon>Vibrio</taxon>
    </lineage>
</organism>
<evidence type="ECO:0000259" key="1">
    <source>
        <dbReference type="Pfam" id="PF12262"/>
    </source>
</evidence>
<dbReference type="AlphaFoldDB" id="A0AAU8BQL4"/>
<accession>A0AAU8BQL4</accession>
<dbReference type="Gene3D" id="3.40.50.1820">
    <property type="entry name" value="alpha/beta hydrolase"/>
    <property type="match status" value="1"/>
</dbReference>
<name>A0AAU8BQL4_9VIBR</name>
<dbReference type="InterPro" id="IPR029058">
    <property type="entry name" value="AB_hydrolase_fold"/>
</dbReference>
<reference evidence="2" key="1">
    <citation type="submission" date="2023-01" db="EMBL/GenBank/DDBJ databases">
        <title>Vibrio sp. CB1-14 genome sequencing.</title>
        <authorList>
            <person name="Otstavnykh N."/>
            <person name="Isaeva M."/>
            <person name="Meleshko D."/>
        </authorList>
    </citation>
    <scope>NUCLEOTIDE SEQUENCE</scope>
    <source>
        <strain evidence="2">CB1-14</strain>
    </source>
</reference>